<dbReference type="GO" id="GO:0007035">
    <property type="term" value="P:vacuolar acidification"/>
    <property type="evidence" value="ECO:0007669"/>
    <property type="project" value="TreeGrafter"/>
</dbReference>
<dbReference type="EMBL" id="UXUI01009710">
    <property type="protein sequence ID" value="VDD94193.1"/>
    <property type="molecule type" value="Genomic_DNA"/>
</dbReference>
<dbReference type="WBParaSite" id="EVEC_0000953401-mRNA-1">
    <property type="protein sequence ID" value="EVEC_0000953401-mRNA-1"/>
    <property type="gene ID" value="EVEC_0000953401"/>
</dbReference>
<dbReference type="InterPro" id="IPR052208">
    <property type="entry name" value="DmX-like/RAVE_component"/>
</dbReference>
<feature type="repeat" description="WD" evidence="1">
    <location>
        <begin position="1159"/>
        <end position="1200"/>
    </location>
</feature>
<reference evidence="4 5" key="2">
    <citation type="submission" date="2018-10" db="EMBL/GenBank/DDBJ databases">
        <authorList>
            <consortium name="Pathogen Informatics"/>
        </authorList>
    </citation>
    <scope>NUCLEOTIDE SEQUENCE [LARGE SCALE GENOMIC DNA]</scope>
</reference>
<dbReference type="InterPro" id="IPR036322">
    <property type="entry name" value="WD40_repeat_dom_sf"/>
</dbReference>
<organism evidence="6">
    <name type="scientific">Enterobius vermicularis</name>
    <name type="common">Human pinworm</name>
    <dbReference type="NCBI Taxonomy" id="51028"/>
    <lineage>
        <taxon>Eukaryota</taxon>
        <taxon>Metazoa</taxon>
        <taxon>Ecdysozoa</taxon>
        <taxon>Nematoda</taxon>
        <taxon>Chromadorea</taxon>
        <taxon>Rhabditida</taxon>
        <taxon>Spirurina</taxon>
        <taxon>Oxyuridomorpha</taxon>
        <taxon>Oxyuroidea</taxon>
        <taxon>Oxyuridae</taxon>
        <taxon>Enterobius</taxon>
    </lineage>
</organism>
<dbReference type="PANTHER" id="PTHR13950">
    <property type="entry name" value="RABCONNECTIN-RELATED"/>
    <property type="match status" value="1"/>
</dbReference>
<feature type="repeat" description="WD" evidence="1">
    <location>
        <begin position="1206"/>
        <end position="1243"/>
    </location>
</feature>
<feature type="region of interest" description="Disordered" evidence="2">
    <location>
        <begin position="679"/>
        <end position="715"/>
    </location>
</feature>
<keyword evidence="1" id="KW-0853">WD repeat</keyword>
<dbReference type="PANTHER" id="PTHR13950:SF9">
    <property type="entry name" value="RABCONNECTIN-3A"/>
    <property type="match status" value="1"/>
</dbReference>
<sequence>MRKKNILTHLFKTVKDQRMADFFAQDFRQEKWRKAAAKNAFVLMGKQRFQDAAAFFLLSGSLKDAVQTVLSKLHDLQLAMVIIRLYESDIDSRWSLMRELFCREVLGVEVEDDPFVRSMAFWILKEYSRAAATLLQEGSRSHFENSSTDCSLSDIFNFYTFLRNHPLVVRQRLADAGIQIGSTEQFLALAKKLSAIVTPSERRLYFRTASAHMASGCPMLALDVLMRLPRTVYLAGPHSGLLKTLAGDSEVTKFFMSDSIHILKTKTENDKAATVDWSAPTVVTTDDELKLDWSGDEDEEQGENSHGQEKPVPVVPEGSLGNSGIGVMDVIAQHMKFVASLHLMMEEMSTLASGFEVDGGQLRFQLFKWLEKEVEMLKEVCEYESGPDETVAAAMEEPEQIPEYVSEETSNTPLHEALRMDRMDLDSKINSAIRRRKWLLSNQKLLRSFTSYCTLHSAQNYRLISALMELLLLLLEVRQDMGVVQHISEPFPVIHSFPLLMASVSSCKMFVPSPLHFIENLSSDLLLTIAEITEPPRINVDNSLTKVYKLYNLCQGLSSCLYQSLCDVGNIYSLGLPQQQSGALTKRSRYISLTEDIQVTTLPSKWPGVDNLVALLTREKDEETPQLRLLLAETLFAVAMSLFSYAFTAYDSRWLYRLAAHAFDAKQFANVFGGGGEKKFKTVPPRPPDPVLKSNSKIKGSKDAGEISNSPQPNLSIDSSSFRAKFHAKAQSDDSAEDEERDGLVTQEHNDPESFAWILMRAALQCLKIWFPDLPAIAPRICLMFRLLNDWAQSLEEQLDGFDGGPPTQLLPNTAVENIDDRSGPLVKYRGLVETGNTPFESDDPTALPVRRLWAYLVRQEHLTPIFVRYIYGAQGQKTERPTVSHEGALGDTQSSQTEAFKIIQREHEAISAFACSQVKPGWIVVATSKELQELDITPLLDECENRRSTSWLNNRTELDISLNEIKKDVLKDNDDYQLFVSNSRKTSGANFMSQFIVDRSRMALRKLLKRSVSNIRRMDAHPLLPYCKDVSGSSDGSIRLWEWGVGQPLFTPRVAGQFSKRFTLKRVHNVTKVVFSSNGNKFAAVDGDGILCIWQASQGLPIQKPFFNQKCHSKSAADVRFLGSSSSVLVTAGYGSNEQNLVLWDTLLPRSSAMIHSWIAHTEGAASVMYLPAQQALVSGGRHGELSLWDIRQRTLRSTVKCFENSSVKCLVGEPSQNLIVAGSNDGDIKIWSYDNVLELRTTLSAEHVARGGFSLRTSGIQGVQQLYVDGNFRLYSCGADCSLKFRSLPSLFKEFS</sequence>
<dbReference type="OrthoDB" id="342131at2759"/>
<dbReference type="InterPro" id="IPR001680">
    <property type="entry name" value="WD40_rpt"/>
</dbReference>
<reference evidence="6" key="1">
    <citation type="submission" date="2016-04" db="UniProtKB">
        <authorList>
            <consortium name="WormBaseParasite"/>
        </authorList>
    </citation>
    <scope>IDENTIFICATION</scope>
</reference>
<feature type="repeat" description="WD" evidence="1">
    <location>
        <begin position="1031"/>
        <end position="1043"/>
    </location>
</feature>
<evidence type="ECO:0000313" key="6">
    <source>
        <dbReference type="WBParaSite" id="EVEC_0000953401-mRNA-1"/>
    </source>
</evidence>
<proteinExistence type="predicted"/>
<dbReference type="Pfam" id="PF00400">
    <property type="entry name" value="WD40"/>
    <property type="match status" value="2"/>
</dbReference>
<feature type="region of interest" description="Disordered" evidence="2">
    <location>
        <begin position="293"/>
        <end position="316"/>
    </location>
</feature>
<name>A0A0N4VFK9_ENTVE</name>
<dbReference type="Proteomes" id="UP000274131">
    <property type="component" value="Unassembled WGS sequence"/>
</dbReference>
<dbReference type="GO" id="GO:0043291">
    <property type="term" value="C:RAVE complex"/>
    <property type="evidence" value="ECO:0007669"/>
    <property type="project" value="TreeGrafter"/>
</dbReference>
<keyword evidence="5" id="KW-1185">Reference proteome</keyword>
<dbReference type="STRING" id="51028.A0A0N4VFK9"/>
<feature type="domain" description="RAVE complex protein Rav1 C-terminal" evidence="3">
    <location>
        <begin position="1"/>
        <end position="223"/>
    </location>
</feature>
<dbReference type="InterPro" id="IPR015943">
    <property type="entry name" value="WD40/YVTN_repeat-like_dom_sf"/>
</dbReference>
<dbReference type="SUPFAM" id="SSF50978">
    <property type="entry name" value="WD40 repeat-like"/>
    <property type="match status" value="1"/>
</dbReference>
<evidence type="ECO:0000259" key="3">
    <source>
        <dbReference type="Pfam" id="PF12234"/>
    </source>
</evidence>
<dbReference type="Gene3D" id="2.130.10.10">
    <property type="entry name" value="YVTN repeat-like/Quinoprotein amine dehydrogenase"/>
    <property type="match status" value="1"/>
</dbReference>
<dbReference type="Pfam" id="PF12234">
    <property type="entry name" value="Rav1p_C"/>
    <property type="match status" value="1"/>
</dbReference>
<gene>
    <name evidence="4" type="ORF">EVEC_LOCUS8944</name>
</gene>
<evidence type="ECO:0000313" key="5">
    <source>
        <dbReference type="Proteomes" id="UP000274131"/>
    </source>
</evidence>
<dbReference type="InterPro" id="IPR022033">
    <property type="entry name" value="Rav1p_C"/>
</dbReference>
<evidence type="ECO:0000313" key="4">
    <source>
        <dbReference type="EMBL" id="VDD94193.1"/>
    </source>
</evidence>
<evidence type="ECO:0000256" key="2">
    <source>
        <dbReference type="SAM" id="MobiDB-lite"/>
    </source>
</evidence>
<dbReference type="SMART" id="SM00320">
    <property type="entry name" value="WD40"/>
    <property type="match status" value="5"/>
</dbReference>
<dbReference type="PROSITE" id="PS50082">
    <property type="entry name" value="WD_REPEATS_2"/>
    <property type="match status" value="3"/>
</dbReference>
<protein>
    <submittedName>
        <fullName evidence="6">WD_REPEATS_REGION domain-containing protein</fullName>
    </submittedName>
</protein>
<accession>A0A0N4VFK9</accession>
<evidence type="ECO:0000256" key="1">
    <source>
        <dbReference type="PROSITE-ProRule" id="PRU00221"/>
    </source>
</evidence>